<protein>
    <submittedName>
        <fullName evidence="1">DUF4907 domain-containing protein</fullName>
    </submittedName>
</protein>
<dbReference type="AlphaFoldDB" id="A0A3D2SFA2"/>
<gene>
    <name evidence="1" type="ORF">DHW31_05270</name>
</gene>
<dbReference type="InterPro" id="IPR032593">
    <property type="entry name" value="DUF4907"/>
</dbReference>
<accession>A0A3D2SFA2</accession>
<sequence>MICMNFHLMKIVKTKKGLAFTLILLTMVVGMFCWWKFSKNGPDHYYTIEVVELHEGGFGYKILHQDEMLIYQPFVPAVGHNKPFVSKEDAIKVAQLVRNKLESGYGFSVSAKEIQELNLSVSY</sequence>
<reference evidence="1 2" key="1">
    <citation type="journal article" date="2018" name="Nat. Biotechnol.">
        <title>A standardized bacterial taxonomy based on genome phylogeny substantially revises the tree of life.</title>
        <authorList>
            <person name="Parks D.H."/>
            <person name="Chuvochina M."/>
            <person name="Waite D.W."/>
            <person name="Rinke C."/>
            <person name="Skarshewski A."/>
            <person name="Chaumeil P.A."/>
            <person name="Hugenholtz P."/>
        </authorList>
    </citation>
    <scope>NUCLEOTIDE SEQUENCE [LARGE SCALE GENOMIC DNA]</scope>
    <source>
        <strain evidence="1">UBA9667</strain>
    </source>
</reference>
<proteinExistence type="predicted"/>
<dbReference type="Pfam" id="PF16250">
    <property type="entry name" value="DUF4907"/>
    <property type="match status" value="1"/>
</dbReference>
<organism evidence="1 2">
    <name type="scientific">Bacteroides graminisolvens</name>
    <dbReference type="NCBI Taxonomy" id="477666"/>
    <lineage>
        <taxon>Bacteria</taxon>
        <taxon>Pseudomonadati</taxon>
        <taxon>Bacteroidota</taxon>
        <taxon>Bacteroidia</taxon>
        <taxon>Bacteroidales</taxon>
        <taxon>Bacteroidaceae</taxon>
        <taxon>Bacteroides</taxon>
    </lineage>
</organism>
<name>A0A3D2SFA2_9BACE</name>
<evidence type="ECO:0000313" key="2">
    <source>
        <dbReference type="Proteomes" id="UP000263098"/>
    </source>
</evidence>
<dbReference type="Proteomes" id="UP000263098">
    <property type="component" value="Unassembled WGS sequence"/>
</dbReference>
<comment type="caution">
    <text evidence="1">The sequence shown here is derived from an EMBL/GenBank/DDBJ whole genome shotgun (WGS) entry which is preliminary data.</text>
</comment>
<evidence type="ECO:0000313" key="1">
    <source>
        <dbReference type="EMBL" id="HCK24190.1"/>
    </source>
</evidence>
<dbReference type="EMBL" id="DPVG01000192">
    <property type="protein sequence ID" value="HCK24190.1"/>
    <property type="molecule type" value="Genomic_DNA"/>
</dbReference>